<dbReference type="Gene3D" id="2.70.70.10">
    <property type="entry name" value="Glucose Permease (Domain IIA)"/>
    <property type="match status" value="1"/>
</dbReference>
<dbReference type="PANTHER" id="PTHR21666">
    <property type="entry name" value="PEPTIDASE-RELATED"/>
    <property type="match status" value="1"/>
</dbReference>
<accession>A0ABY5Z809</accession>
<sequence length="202" mass="20451">MVAHLSTRPVSSTGRAGGGCRAPADSARLRGVLRLPLRLIVILTVAAASCLPCLPGGVPAVAAPSAAVFRSPLAGPLSVTRRFESPPDPYAAGHRGVDLAGEPGAQVLSAGTGVVAFAGPVAGRSVVSVDHPGGLRTTYEPVDPAVRAGTVVAAGTPLGALHAGHPDCPAAACLHWGLRAGDTYLDPLRRLRRGRVRLLPLI</sequence>
<dbReference type="SUPFAM" id="SSF51261">
    <property type="entry name" value="Duplicated hybrid motif"/>
    <property type="match status" value="1"/>
</dbReference>
<feature type="domain" description="M23ase beta-sheet core" evidence="3">
    <location>
        <begin position="93"/>
        <end position="187"/>
    </location>
</feature>
<proteinExistence type="predicted"/>
<dbReference type="EMBL" id="CP073721">
    <property type="protein sequence ID" value="UWZ38199.1"/>
    <property type="molecule type" value="Genomic_DNA"/>
</dbReference>
<organism evidence="4 5">
    <name type="scientific">Dactylosporangium roseum</name>
    <dbReference type="NCBI Taxonomy" id="47989"/>
    <lineage>
        <taxon>Bacteria</taxon>
        <taxon>Bacillati</taxon>
        <taxon>Actinomycetota</taxon>
        <taxon>Actinomycetes</taxon>
        <taxon>Micromonosporales</taxon>
        <taxon>Micromonosporaceae</taxon>
        <taxon>Dactylosporangium</taxon>
    </lineage>
</organism>
<evidence type="ECO:0000256" key="2">
    <source>
        <dbReference type="SAM" id="MobiDB-lite"/>
    </source>
</evidence>
<keyword evidence="1" id="KW-0732">Signal</keyword>
<keyword evidence="5" id="KW-1185">Reference proteome</keyword>
<evidence type="ECO:0000259" key="3">
    <source>
        <dbReference type="Pfam" id="PF01551"/>
    </source>
</evidence>
<feature type="region of interest" description="Disordered" evidence="2">
    <location>
        <begin position="1"/>
        <end position="22"/>
    </location>
</feature>
<reference evidence="4" key="1">
    <citation type="submission" date="2021-04" db="EMBL/GenBank/DDBJ databases">
        <title>Biosynthetic gene clusters of Dactylosporangioum roseum.</title>
        <authorList>
            <person name="Hartkoorn R.C."/>
            <person name="Beaudoing E."/>
            <person name="Hot D."/>
            <person name="Moureu S."/>
        </authorList>
    </citation>
    <scope>NUCLEOTIDE SEQUENCE</scope>
    <source>
        <strain evidence="4">NRRL B-16295</strain>
    </source>
</reference>
<evidence type="ECO:0000313" key="4">
    <source>
        <dbReference type="EMBL" id="UWZ38199.1"/>
    </source>
</evidence>
<dbReference type="Proteomes" id="UP001058271">
    <property type="component" value="Chromosome"/>
</dbReference>
<dbReference type="Pfam" id="PF01551">
    <property type="entry name" value="Peptidase_M23"/>
    <property type="match status" value="1"/>
</dbReference>
<dbReference type="InterPro" id="IPR016047">
    <property type="entry name" value="M23ase_b-sheet_dom"/>
</dbReference>
<evidence type="ECO:0000313" key="5">
    <source>
        <dbReference type="Proteomes" id="UP001058271"/>
    </source>
</evidence>
<dbReference type="InterPro" id="IPR050570">
    <property type="entry name" value="Cell_wall_metabolism_enzyme"/>
</dbReference>
<name>A0ABY5Z809_9ACTN</name>
<dbReference type="PANTHER" id="PTHR21666:SF289">
    <property type="entry name" value="L-ALA--D-GLU ENDOPEPTIDASE"/>
    <property type="match status" value="1"/>
</dbReference>
<dbReference type="InterPro" id="IPR011055">
    <property type="entry name" value="Dup_hybrid_motif"/>
</dbReference>
<protein>
    <submittedName>
        <fullName evidence="4">M23 family metallopeptidase</fullName>
    </submittedName>
</protein>
<dbReference type="CDD" id="cd12797">
    <property type="entry name" value="M23_peptidase"/>
    <property type="match status" value="1"/>
</dbReference>
<evidence type="ECO:0000256" key="1">
    <source>
        <dbReference type="ARBA" id="ARBA00022729"/>
    </source>
</evidence>
<gene>
    <name evidence="4" type="ORF">Drose_08090</name>
</gene>